<feature type="chain" id="PRO_5032931070" evidence="1">
    <location>
        <begin position="18"/>
        <end position="145"/>
    </location>
</feature>
<protein>
    <submittedName>
        <fullName evidence="3">DUF1566 domain-containing protein</fullName>
    </submittedName>
</protein>
<dbReference type="Proteomes" id="UP000594535">
    <property type="component" value="Chromosome"/>
</dbReference>
<gene>
    <name evidence="3" type="ORF">G5B96_09400</name>
</gene>
<name>A0A7S9SCR7_9BACT</name>
<dbReference type="AlphaFoldDB" id="A0A7S9SCR7"/>
<reference evidence="3 4" key="1">
    <citation type="journal article" date="2020" name="Microb. Genom.">
        <title>Analysis of complete Campylobacter concisus genomes identifies genomospecies features, secretion systems and novel plasmids and their association with severe ulcerative colitis.</title>
        <authorList>
            <person name="Liu F."/>
            <person name="Chen S."/>
            <person name="Luu L.D.W."/>
            <person name="Lee S.A."/>
            <person name="Tay A.C.Y."/>
            <person name="Wu R."/>
            <person name="Riordan S.M."/>
            <person name="Lan R."/>
            <person name="Liu L."/>
            <person name="Zhang L."/>
        </authorList>
    </citation>
    <scope>NUCLEOTIDE SEQUENCE [LARGE SCALE GENOMIC DNA]</scope>
    <source>
        <strain evidence="3 4">H9O-S2</strain>
    </source>
</reference>
<evidence type="ECO:0000313" key="3">
    <source>
        <dbReference type="EMBL" id="QPI07521.1"/>
    </source>
</evidence>
<feature type="domain" description="Lcl C-terminal" evidence="2">
    <location>
        <begin position="42"/>
        <end position="143"/>
    </location>
</feature>
<dbReference type="PANTHER" id="PTHR35812:SF1">
    <property type="entry name" value="LIPOPROTEIN"/>
    <property type="match status" value="1"/>
</dbReference>
<organism evidence="3 4">
    <name type="scientific">Campylobacter concisus</name>
    <dbReference type="NCBI Taxonomy" id="199"/>
    <lineage>
        <taxon>Bacteria</taxon>
        <taxon>Pseudomonadati</taxon>
        <taxon>Campylobacterota</taxon>
        <taxon>Epsilonproteobacteria</taxon>
        <taxon>Campylobacterales</taxon>
        <taxon>Campylobacteraceae</taxon>
        <taxon>Campylobacter</taxon>
    </lineage>
</organism>
<feature type="signal peptide" evidence="1">
    <location>
        <begin position="1"/>
        <end position="17"/>
    </location>
</feature>
<evidence type="ECO:0000259" key="2">
    <source>
        <dbReference type="Pfam" id="PF07603"/>
    </source>
</evidence>
<keyword evidence="1" id="KW-0732">Signal</keyword>
<dbReference type="Pfam" id="PF07603">
    <property type="entry name" value="Lcl_C"/>
    <property type="match status" value="1"/>
</dbReference>
<dbReference type="RefSeq" id="WP_180997408.1">
    <property type="nucleotide sequence ID" value="NZ_CP049232.1"/>
</dbReference>
<dbReference type="InterPro" id="IPR011460">
    <property type="entry name" value="Lcl_C"/>
</dbReference>
<evidence type="ECO:0000256" key="1">
    <source>
        <dbReference type="SAM" id="SignalP"/>
    </source>
</evidence>
<accession>A0A7S9SCR7</accession>
<dbReference type="PANTHER" id="PTHR35812">
    <property type="entry name" value="LIPOPROTEIN"/>
    <property type="match status" value="1"/>
</dbReference>
<proteinExistence type="predicted"/>
<evidence type="ECO:0000313" key="4">
    <source>
        <dbReference type="Proteomes" id="UP000594535"/>
    </source>
</evidence>
<dbReference type="EMBL" id="CP049232">
    <property type="protein sequence ID" value="QPI07521.1"/>
    <property type="molecule type" value="Genomic_DNA"/>
</dbReference>
<sequence length="145" mass="17110">MKKYIIISLLLCGLLHAEELSTACYRDNDKNVVICSEKKLGRLMWQDEKQSFQGTWEQAQEYCKIVNLAGYRDWRLPTETELLSITERSNPTLNTIFKYIADSPWYWSSNYNANSSSAIIMRFWDGISGWENVSRRFYVRCVRQD</sequence>